<feature type="transmembrane region" description="Helical" evidence="7">
    <location>
        <begin position="55"/>
        <end position="80"/>
    </location>
</feature>
<evidence type="ECO:0000256" key="7">
    <source>
        <dbReference type="SAM" id="Phobius"/>
    </source>
</evidence>
<keyword evidence="9" id="KW-1185">Reference proteome</keyword>
<gene>
    <name evidence="8" type="ORF">SAMN04489868_10845</name>
</gene>
<name>A0A1I3BQY5_9LACT</name>
<feature type="transmembrane region" description="Helical" evidence="7">
    <location>
        <begin position="224"/>
        <end position="242"/>
    </location>
</feature>
<evidence type="ECO:0000313" key="9">
    <source>
        <dbReference type="Proteomes" id="UP000198668"/>
    </source>
</evidence>
<dbReference type="InterPro" id="IPR005524">
    <property type="entry name" value="DUF318"/>
</dbReference>
<evidence type="ECO:0000256" key="3">
    <source>
        <dbReference type="ARBA" id="ARBA00022475"/>
    </source>
</evidence>
<feature type="transmembrane region" description="Helical" evidence="7">
    <location>
        <begin position="276"/>
        <end position="297"/>
    </location>
</feature>
<feature type="transmembrane region" description="Helical" evidence="7">
    <location>
        <begin position="92"/>
        <end position="114"/>
    </location>
</feature>
<sequence length="336" mass="36768">MFDFLPHSFLQMNAIFISILIEALPFVLLGCLISGLIHSFLTVDVVKKYLPQNKFLSICTGSLIGVLFPSCECGIVPISHQFIRKGIPPHTAFAFMLTAPIINPIVIFSTYIAFSNSWTFPLLRVAGSLLVSIVVGTWMAYFYKDDIIKDLPEEAHAAEHQHTDAKNAAAVLAFAADKAHLEDASKAPVQSAAAISTALPSKTKNFFDSLWESLEHAVEEFFDTGRYLIFGALVASAMQVYLKTSLLLQMGSTKLSSILVLLLLAFILSLCSEADAFIGSSLLGLFGPASITAFLVFGPMVDIKNLLMMSHHFKGKFIVRLIGLIIVTVVAYTIWI</sequence>
<feature type="transmembrane region" description="Helical" evidence="7">
    <location>
        <begin position="121"/>
        <end position="143"/>
    </location>
</feature>
<comment type="similarity">
    <text evidence="2">Belongs to the UPF0718 family.</text>
</comment>
<evidence type="ECO:0000256" key="4">
    <source>
        <dbReference type="ARBA" id="ARBA00022692"/>
    </source>
</evidence>
<dbReference type="Proteomes" id="UP000198668">
    <property type="component" value="Unassembled WGS sequence"/>
</dbReference>
<dbReference type="InterPro" id="IPR052923">
    <property type="entry name" value="UPF0718"/>
</dbReference>
<organism evidence="8 9">
    <name type="scientific">Pisciglobus halotolerans</name>
    <dbReference type="NCBI Taxonomy" id="745365"/>
    <lineage>
        <taxon>Bacteria</taxon>
        <taxon>Bacillati</taxon>
        <taxon>Bacillota</taxon>
        <taxon>Bacilli</taxon>
        <taxon>Lactobacillales</taxon>
        <taxon>Carnobacteriaceae</taxon>
    </lineage>
</organism>
<feature type="transmembrane region" description="Helical" evidence="7">
    <location>
        <begin position="15"/>
        <end position="43"/>
    </location>
</feature>
<dbReference type="RefSeq" id="WP_047390237.1">
    <property type="nucleotide sequence ID" value="NZ_FOQE01000008.1"/>
</dbReference>
<keyword evidence="6 7" id="KW-0472">Membrane</keyword>
<comment type="subcellular location">
    <subcellularLocation>
        <location evidence="1">Cell membrane</location>
        <topology evidence="1">Multi-pass membrane protein</topology>
    </subcellularLocation>
</comment>
<feature type="transmembrane region" description="Helical" evidence="7">
    <location>
        <begin position="254"/>
        <end position="270"/>
    </location>
</feature>
<dbReference type="EMBL" id="FOQE01000008">
    <property type="protein sequence ID" value="SFH64181.1"/>
    <property type="molecule type" value="Genomic_DNA"/>
</dbReference>
<dbReference type="OrthoDB" id="9810876at2"/>
<reference evidence="8 9" key="1">
    <citation type="submission" date="2016-10" db="EMBL/GenBank/DDBJ databases">
        <authorList>
            <person name="de Groot N.N."/>
        </authorList>
    </citation>
    <scope>NUCLEOTIDE SEQUENCE [LARGE SCALE GENOMIC DNA]</scope>
    <source>
        <strain evidence="8 9">DSM 27630</strain>
    </source>
</reference>
<feature type="transmembrane region" description="Helical" evidence="7">
    <location>
        <begin position="317"/>
        <end position="335"/>
    </location>
</feature>
<dbReference type="PANTHER" id="PTHR34184">
    <property type="entry name" value="UPF0718 PROTEIN YCGR"/>
    <property type="match status" value="1"/>
</dbReference>
<dbReference type="AlphaFoldDB" id="A0A1I3BQY5"/>
<keyword evidence="3" id="KW-1003">Cell membrane</keyword>
<dbReference type="PANTHER" id="PTHR34184:SF4">
    <property type="entry name" value="UPF0718 PROTEIN YCGR"/>
    <property type="match status" value="1"/>
</dbReference>
<dbReference type="GO" id="GO:0005886">
    <property type="term" value="C:plasma membrane"/>
    <property type="evidence" value="ECO:0007669"/>
    <property type="project" value="UniProtKB-SubCell"/>
</dbReference>
<evidence type="ECO:0000256" key="1">
    <source>
        <dbReference type="ARBA" id="ARBA00004651"/>
    </source>
</evidence>
<dbReference type="Pfam" id="PF03773">
    <property type="entry name" value="ArsP_1"/>
    <property type="match status" value="1"/>
</dbReference>
<evidence type="ECO:0008006" key="10">
    <source>
        <dbReference type="Google" id="ProtNLM"/>
    </source>
</evidence>
<proteinExistence type="inferred from homology"/>
<accession>A0A1I3BQY5</accession>
<evidence type="ECO:0000256" key="5">
    <source>
        <dbReference type="ARBA" id="ARBA00022989"/>
    </source>
</evidence>
<keyword evidence="5 7" id="KW-1133">Transmembrane helix</keyword>
<keyword evidence="4 7" id="KW-0812">Transmembrane</keyword>
<protein>
    <recommendedName>
        <fullName evidence="10">Permease</fullName>
    </recommendedName>
</protein>
<evidence type="ECO:0000256" key="6">
    <source>
        <dbReference type="ARBA" id="ARBA00023136"/>
    </source>
</evidence>
<evidence type="ECO:0000256" key="2">
    <source>
        <dbReference type="ARBA" id="ARBA00006386"/>
    </source>
</evidence>
<evidence type="ECO:0000313" key="8">
    <source>
        <dbReference type="EMBL" id="SFH64181.1"/>
    </source>
</evidence>